<proteinExistence type="predicted"/>
<evidence type="ECO:0000313" key="1">
    <source>
        <dbReference type="EMBL" id="RZC72771.1"/>
    </source>
</evidence>
<protein>
    <submittedName>
        <fullName evidence="1">Uncharacterized protein</fullName>
    </submittedName>
</protein>
<dbReference type="EMBL" id="CM010722">
    <property type="protein sequence ID" value="RZC72771.1"/>
    <property type="molecule type" value="Genomic_DNA"/>
</dbReference>
<gene>
    <name evidence="1" type="ORF">C5167_048252</name>
</gene>
<dbReference type="Gramene" id="RZC72771">
    <property type="protein sequence ID" value="RZC72771"/>
    <property type="gene ID" value="C5167_048252"/>
</dbReference>
<organism evidence="1 2">
    <name type="scientific">Papaver somniferum</name>
    <name type="common">Opium poppy</name>
    <dbReference type="NCBI Taxonomy" id="3469"/>
    <lineage>
        <taxon>Eukaryota</taxon>
        <taxon>Viridiplantae</taxon>
        <taxon>Streptophyta</taxon>
        <taxon>Embryophyta</taxon>
        <taxon>Tracheophyta</taxon>
        <taxon>Spermatophyta</taxon>
        <taxon>Magnoliopsida</taxon>
        <taxon>Ranunculales</taxon>
        <taxon>Papaveraceae</taxon>
        <taxon>Papaveroideae</taxon>
        <taxon>Papaver</taxon>
    </lineage>
</organism>
<sequence length="52" mass="5432">VLLPESAVGDPSLQAFLAKKIKKNTKNGGGTGAIEINSEVISRLIATHTEDV</sequence>
<accession>A0A4Y7KKR2</accession>
<keyword evidence="2" id="KW-1185">Reference proteome</keyword>
<dbReference type="AlphaFoldDB" id="A0A4Y7KKR2"/>
<name>A0A4Y7KKR2_PAPSO</name>
<evidence type="ECO:0000313" key="2">
    <source>
        <dbReference type="Proteomes" id="UP000316621"/>
    </source>
</evidence>
<dbReference type="Proteomes" id="UP000316621">
    <property type="component" value="Chromosome 8"/>
</dbReference>
<feature type="non-terminal residue" evidence="1">
    <location>
        <position position="1"/>
    </location>
</feature>
<reference evidence="1 2" key="1">
    <citation type="journal article" date="2018" name="Science">
        <title>The opium poppy genome and morphinan production.</title>
        <authorList>
            <person name="Guo L."/>
            <person name="Winzer T."/>
            <person name="Yang X."/>
            <person name="Li Y."/>
            <person name="Ning Z."/>
            <person name="He Z."/>
            <person name="Teodor R."/>
            <person name="Lu Y."/>
            <person name="Bowser T.A."/>
            <person name="Graham I.A."/>
            <person name="Ye K."/>
        </authorList>
    </citation>
    <scope>NUCLEOTIDE SEQUENCE [LARGE SCALE GENOMIC DNA]</scope>
    <source>
        <strain evidence="2">cv. HN1</strain>
        <tissue evidence="1">Leaves</tissue>
    </source>
</reference>